<evidence type="ECO:0000313" key="10">
    <source>
        <dbReference type="Proteomes" id="UP001159427"/>
    </source>
</evidence>
<keyword evidence="7" id="KW-1133">Transmembrane helix</keyword>
<dbReference type="InterPro" id="IPR041201">
    <property type="entry name" value="PTPRJ_TM"/>
</dbReference>
<organism evidence="9 10">
    <name type="scientific">Porites evermanni</name>
    <dbReference type="NCBI Taxonomy" id="104178"/>
    <lineage>
        <taxon>Eukaryota</taxon>
        <taxon>Metazoa</taxon>
        <taxon>Cnidaria</taxon>
        <taxon>Anthozoa</taxon>
        <taxon>Hexacorallia</taxon>
        <taxon>Scleractinia</taxon>
        <taxon>Fungiina</taxon>
        <taxon>Poritidae</taxon>
        <taxon>Porites</taxon>
    </lineage>
</organism>
<evidence type="ECO:0000256" key="6">
    <source>
        <dbReference type="SAM" id="MobiDB-lite"/>
    </source>
</evidence>
<feature type="transmembrane region" description="Helical" evidence="7">
    <location>
        <begin position="12"/>
        <end position="31"/>
    </location>
</feature>
<evidence type="ECO:0000256" key="7">
    <source>
        <dbReference type="SAM" id="Phobius"/>
    </source>
</evidence>
<keyword evidence="3 5" id="KW-0106">Calcium</keyword>
<feature type="domain" description="Cadherin" evidence="8">
    <location>
        <begin position="240"/>
        <end position="340"/>
    </location>
</feature>
<dbReference type="PRINTS" id="PR00205">
    <property type="entry name" value="CADHERIN"/>
</dbReference>
<comment type="subcellular location">
    <subcellularLocation>
        <location evidence="1">Membrane</location>
    </subcellularLocation>
</comment>
<dbReference type="PROSITE" id="PS00232">
    <property type="entry name" value="CADHERIN_1"/>
    <property type="match status" value="3"/>
</dbReference>
<protein>
    <recommendedName>
        <fullName evidence="8">Cadherin domain-containing protein</fullName>
    </recommendedName>
</protein>
<dbReference type="Pfam" id="PF18861">
    <property type="entry name" value="PTP_tm"/>
    <property type="match status" value="1"/>
</dbReference>
<evidence type="ECO:0000256" key="1">
    <source>
        <dbReference type="ARBA" id="ARBA00004370"/>
    </source>
</evidence>
<dbReference type="CDD" id="cd11304">
    <property type="entry name" value="Cadherin_repeat"/>
    <property type="match status" value="7"/>
</dbReference>
<dbReference type="SUPFAM" id="SSF49313">
    <property type="entry name" value="Cadherin-like"/>
    <property type="match status" value="7"/>
</dbReference>
<dbReference type="Proteomes" id="UP001159427">
    <property type="component" value="Unassembled WGS sequence"/>
</dbReference>
<feature type="compositionally biased region" description="Polar residues" evidence="6">
    <location>
        <begin position="1096"/>
        <end position="1106"/>
    </location>
</feature>
<feature type="region of interest" description="Disordered" evidence="6">
    <location>
        <begin position="1096"/>
        <end position="1163"/>
    </location>
</feature>
<dbReference type="InterPro" id="IPR020894">
    <property type="entry name" value="Cadherin_CS"/>
</dbReference>
<dbReference type="PANTHER" id="PTHR24027">
    <property type="entry name" value="CADHERIN-23"/>
    <property type="match status" value="1"/>
</dbReference>
<evidence type="ECO:0000256" key="5">
    <source>
        <dbReference type="PROSITE-ProRule" id="PRU00043"/>
    </source>
</evidence>
<feature type="domain" description="Cadherin" evidence="8">
    <location>
        <begin position="679"/>
        <end position="785"/>
    </location>
</feature>
<evidence type="ECO:0000256" key="3">
    <source>
        <dbReference type="ARBA" id="ARBA00022837"/>
    </source>
</evidence>
<reference evidence="9 10" key="1">
    <citation type="submission" date="2022-05" db="EMBL/GenBank/DDBJ databases">
        <authorList>
            <consortium name="Genoscope - CEA"/>
            <person name="William W."/>
        </authorList>
    </citation>
    <scope>NUCLEOTIDE SEQUENCE [LARGE SCALE GENOMIC DNA]</scope>
</reference>
<feature type="domain" description="Cadherin" evidence="8">
    <location>
        <begin position="446"/>
        <end position="570"/>
    </location>
</feature>
<proteinExistence type="predicted"/>
<feature type="domain" description="Cadherin" evidence="8">
    <location>
        <begin position="341"/>
        <end position="450"/>
    </location>
</feature>
<feature type="transmembrane region" description="Helical" evidence="7">
    <location>
        <begin position="1054"/>
        <end position="1076"/>
    </location>
</feature>
<dbReference type="Pfam" id="PF00028">
    <property type="entry name" value="Cadherin"/>
    <property type="match status" value="7"/>
</dbReference>
<sequence>MERRPAELGRIAAVIFLLINFGVIISESLVIDDPTSTVICIANKTYYNRTFEKDIRAGVFTDLGKASSVPWCVRQACNRRAGDVAFVLGDVCYMVTCYSKTSCKIAKPDGPSDYSTSLTRYSWFDAAPVFTDLSNVLQVKENNQPGQIIKNIFGYAKNRWNKNSSVKYNIIKGNTGNAFKLEPHPGGQSASLVASKRLDREAKSLYTITIQATNNDENKTTTKVILINVTDENDNPPVFSRHNYSVTIFSNRSIGSEVLRVNATDADIGENARISFRLLNYRTLFRILPRSGTILLNQKLRVDRSTRPYELQVEARNGAHKSLTIVRVRVLPVNEHRPFFENLKYTIRVSEAIKTGNSVTRVLARDYDYGVNGELNFTIITGNKTYFTIDDDGVVRTRQSLLTLGGSNYTLTVLVSDKGIPPKRSLHVADVYITIEEILKHKVKFDLPLYHVSISENTPVGARILTVRAVTGMRRTRIHGTSQAERKLDKKSKRVVYSIGNPNGYRYFSIGKHTGEIKTKVAMDYEKVKSYRLVLFAKDTEKRDASGHPETDTSNVYVNVQDFNDNAPRFVMSPYQKIISENVSVDSVILGVTAMDRDTGTNGQVRYSIASGNFNDTFSLDNNGSLKVRQKLTRVLSDFFNLTIYATDLGTQPMNSTPVSVYIKVLRSSGGCTDRLLFPIAQYLANVNESAPVGTEILQVSATEGKCRYKGKITYYFTELRDPQVEKYFTLGPQTGIIKLITPLDFETRDRFPFEVGAVDTRNHESATARVRIQVLDVNDNKPYFLKQNYKEKLSTLPEPGTVVANVVAQDDDRGKNRELEYSLVSGGGGYFRVNSKSGAIRTLKRLNQENLRLFNITVSVMDHGTPPLKAVRQAHVSILIFTPLQSTLILMETKQTTITIRFNLKYLAPNNIAKYGVIVQEYSDDDPKFKEMTKKEPTTWYRVNKAATKEDSIYQRYITKVIPSSPAIRSARLLELTIGDEENCENKRGDEDYCNGPLQSGVKYRFQLRAYLKSTGPFKDVEFQENDFSDPHITAVPSQKAAYKKDGGSSYDAVVYAVGTCLVLVIMLAFLRGFYRLKLDRKRIHEEKKKRISFPISNPRFQEPNSPVEKIRTPGPAKKMVAVNHDKGSEFSHRDEDEAGSSPDSALDESTRLTQPERRRPTLQEVRLKNYFNSVESSSCASCEHVRIYCVQETVT</sequence>
<keyword evidence="7" id="KW-0812">Transmembrane</keyword>
<evidence type="ECO:0000256" key="2">
    <source>
        <dbReference type="ARBA" id="ARBA00022737"/>
    </source>
</evidence>
<gene>
    <name evidence="9" type="ORF">PEVE_00007495</name>
</gene>
<feature type="compositionally biased region" description="Basic and acidic residues" evidence="6">
    <location>
        <begin position="1150"/>
        <end position="1163"/>
    </location>
</feature>
<feature type="domain" description="Cadherin" evidence="8">
    <location>
        <begin position="786"/>
        <end position="930"/>
    </location>
</feature>
<dbReference type="SMART" id="SM00112">
    <property type="entry name" value="CA"/>
    <property type="match status" value="7"/>
</dbReference>
<dbReference type="Gene3D" id="2.60.40.60">
    <property type="entry name" value="Cadherins"/>
    <property type="match status" value="7"/>
</dbReference>
<dbReference type="InterPro" id="IPR002126">
    <property type="entry name" value="Cadherin-like_dom"/>
</dbReference>
<comment type="caution">
    <text evidence="9">The sequence shown here is derived from an EMBL/GenBank/DDBJ whole genome shotgun (WGS) entry which is preliminary data.</text>
</comment>
<keyword evidence="4 7" id="KW-0472">Membrane</keyword>
<dbReference type="EMBL" id="CALNXI010000015">
    <property type="protein sequence ID" value="CAH3014830.1"/>
    <property type="molecule type" value="Genomic_DNA"/>
</dbReference>
<accession>A0ABN8LGZ4</accession>
<dbReference type="PROSITE" id="PS50268">
    <property type="entry name" value="CADHERIN_2"/>
    <property type="match status" value="7"/>
</dbReference>
<evidence type="ECO:0000313" key="9">
    <source>
        <dbReference type="EMBL" id="CAH3014830.1"/>
    </source>
</evidence>
<dbReference type="InterPro" id="IPR039808">
    <property type="entry name" value="Cadherin"/>
</dbReference>
<feature type="domain" description="Cadherin" evidence="8">
    <location>
        <begin position="571"/>
        <end position="681"/>
    </location>
</feature>
<feature type="domain" description="Cadherin" evidence="8">
    <location>
        <begin position="131"/>
        <end position="239"/>
    </location>
</feature>
<keyword evidence="2" id="KW-0677">Repeat</keyword>
<keyword evidence="10" id="KW-1185">Reference proteome</keyword>
<dbReference type="InterPro" id="IPR015919">
    <property type="entry name" value="Cadherin-like_sf"/>
</dbReference>
<dbReference type="PANTHER" id="PTHR24027:SF438">
    <property type="entry name" value="CADHERIN 23"/>
    <property type="match status" value="1"/>
</dbReference>
<evidence type="ECO:0000259" key="8">
    <source>
        <dbReference type="PROSITE" id="PS50268"/>
    </source>
</evidence>
<feature type="compositionally biased region" description="Basic and acidic residues" evidence="6">
    <location>
        <begin position="1125"/>
        <end position="1137"/>
    </location>
</feature>
<evidence type="ECO:0000256" key="4">
    <source>
        <dbReference type="ARBA" id="ARBA00023136"/>
    </source>
</evidence>
<name>A0ABN8LGZ4_9CNID</name>